<keyword evidence="16" id="KW-1185">Reference proteome</keyword>
<keyword evidence="6 12" id="KW-0472">Membrane</keyword>
<dbReference type="Proteomes" id="UP000035760">
    <property type="component" value="Unassembled WGS sequence"/>
</dbReference>
<evidence type="ECO:0000256" key="5">
    <source>
        <dbReference type="ARBA" id="ARBA00023121"/>
    </source>
</evidence>
<dbReference type="InterPro" id="IPR002446">
    <property type="entry name" value="Lipocalin_bac"/>
</dbReference>
<dbReference type="PROSITE" id="PS51257">
    <property type="entry name" value="PROKAR_LIPOPROTEIN"/>
    <property type="match status" value="1"/>
</dbReference>
<reference evidence="15" key="1">
    <citation type="submission" date="2013-07" db="EMBL/GenBank/DDBJ databases">
        <authorList>
            <person name="McIlroy S."/>
        </authorList>
    </citation>
    <scope>NUCLEOTIDE SEQUENCE [LARGE SCALE GENOMIC DNA]</scope>
    <source>
        <strain evidence="15">Run_A_D11</strain>
    </source>
</reference>
<keyword evidence="7 13" id="KW-0564">Palmitate</keyword>
<comment type="subcellular location">
    <subcellularLocation>
        <location evidence="1">Cell outer membrane</location>
        <topology evidence="1">Lipid-anchor</topology>
    </subcellularLocation>
</comment>
<feature type="lipid moiety-binding region" description="S-diacylglycerol cysteine" evidence="13">
    <location>
        <position position="15"/>
    </location>
</feature>
<organism evidence="15 16">
    <name type="scientific">Candidatus Competibacter denitrificans Run_A_D11</name>
    <dbReference type="NCBI Taxonomy" id="1400863"/>
    <lineage>
        <taxon>Bacteria</taxon>
        <taxon>Pseudomonadati</taxon>
        <taxon>Pseudomonadota</taxon>
        <taxon>Gammaproteobacteria</taxon>
        <taxon>Candidatus Competibacteraceae</taxon>
        <taxon>Candidatus Competibacter</taxon>
    </lineage>
</organism>
<accession>W6MB74</accession>
<dbReference type="InterPro" id="IPR000566">
    <property type="entry name" value="Lipocln_cytosolic_FA-bd_dom"/>
</dbReference>
<keyword evidence="9 12" id="KW-0449">Lipoprotein</keyword>
<gene>
    <name evidence="15" type="primary">blc</name>
    <name evidence="15" type="ORF">BN873_470097</name>
</gene>
<comment type="similarity">
    <text evidence="2 12">Belongs to the calycin superfamily. Lipocalin family.</text>
</comment>
<evidence type="ECO:0000256" key="8">
    <source>
        <dbReference type="ARBA" id="ARBA00023237"/>
    </source>
</evidence>
<evidence type="ECO:0000256" key="1">
    <source>
        <dbReference type="ARBA" id="ARBA00004459"/>
    </source>
</evidence>
<evidence type="ECO:0000256" key="2">
    <source>
        <dbReference type="ARBA" id="ARBA00006889"/>
    </source>
</evidence>
<dbReference type="AlphaFoldDB" id="W6MB74"/>
<name>W6MB74_9GAMM</name>
<evidence type="ECO:0000256" key="9">
    <source>
        <dbReference type="ARBA" id="ARBA00023288"/>
    </source>
</evidence>
<evidence type="ECO:0000256" key="4">
    <source>
        <dbReference type="ARBA" id="ARBA00022729"/>
    </source>
</evidence>
<dbReference type="PANTHER" id="PTHR10612">
    <property type="entry name" value="APOLIPOPROTEIN D"/>
    <property type="match status" value="1"/>
</dbReference>
<dbReference type="EMBL" id="CBTJ020000055">
    <property type="protein sequence ID" value="CDI03355.1"/>
    <property type="molecule type" value="Genomic_DNA"/>
</dbReference>
<keyword evidence="8 12" id="KW-0998">Cell outer membrane</keyword>
<evidence type="ECO:0000256" key="10">
    <source>
        <dbReference type="ARBA" id="ARBA00057024"/>
    </source>
</evidence>
<comment type="caution">
    <text evidence="15">The sequence shown here is derived from an EMBL/GenBank/DDBJ whole genome shotgun (WGS) entry which is preliminary data.</text>
</comment>
<evidence type="ECO:0000256" key="12">
    <source>
        <dbReference type="PIRNR" id="PIRNR036893"/>
    </source>
</evidence>
<evidence type="ECO:0000313" key="15">
    <source>
        <dbReference type="EMBL" id="CDI03355.1"/>
    </source>
</evidence>
<dbReference type="PANTHER" id="PTHR10612:SF34">
    <property type="entry name" value="APOLIPOPROTEIN D"/>
    <property type="match status" value="1"/>
</dbReference>
<dbReference type="SUPFAM" id="SSF50814">
    <property type="entry name" value="Lipocalins"/>
    <property type="match status" value="1"/>
</dbReference>
<dbReference type="Gene3D" id="2.40.128.20">
    <property type="match status" value="1"/>
</dbReference>
<dbReference type="PIRSF" id="PIRSF036893">
    <property type="entry name" value="Lipocalin_ApoD"/>
    <property type="match status" value="1"/>
</dbReference>
<dbReference type="Pfam" id="PF08212">
    <property type="entry name" value="Lipocalin_2"/>
    <property type="match status" value="1"/>
</dbReference>
<dbReference type="PRINTS" id="PR01171">
    <property type="entry name" value="BCTLIPOCALIN"/>
</dbReference>
<dbReference type="STRING" id="1400863.BN873_470097"/>
<keyword evidence="5 12" id="KW-0446">Lipid-binding</keyword>
<evidence type="ECO:0000256" key="6">
    <source>
        <dbReference type="ARBA" id="ARBA00023136"/>
    </source>
</evidence>
<dbReference type="GO" id="GO:0009279">
    <property type="term" value="C:cell outer membrane"/>
    <property type="evidence" value="ECO:0007669"/>
    <property type="project" value="UniProtKB-SubCell"/>
</dbReference>
<evidence type="ECO:0000256" key="7">
    <source>
        <dbReference type="ARBA" id="ARBA00023139"/>
    </source>
</evidence>
<comment type="subunit">
    <text evidence="3 12">Homodimer.</text>
</comment>
<dbReference type="GO" id="GO:0008289">
    <property type="term" value="F:lipid binding"/>
    <property type="evidence" value="ECO:0007669"/>
    <property type="project" value="UniProtKB-UniRule"/>
</dbReference>
<dbReference type="RefSeq" id="WP_048674001.1">
    <property type="nucleotide sequence ID" value="NZ_CBTJ020000055.1"/>
</dbReference>
<reference evidence="15" key="2">
    <citation type="submission" date="2014-03" db="EMBL/GenBank/DDBJ databases">
        <title>Candidatus Competibacter-lineage genomes retrieved from metagenomes reveal functional metabolic diversity.</title>
        <authorList>
            <person name="McIlroy S.J."/>
            <person name="Albertsen M."/>
            <person name="Andresen E.K."/>
            <person name="Saunders A.M."/>
            <person name="Kristiansen R."/>
            <person name="Stokholm-Bjerregaard M."/>
            <person name="Nielsen K.L."/>
            <person name="Nielsen P.H."/>
        </authorList>
    </citation>
    <scope>NUCLEOTIDE SEQUENCE</scope>
    <source>
        <strain evidence="15">Run_A_D11</strain>
    </source>
</reference>
<evidence type="ECO:0000256" key="3">
    <source>
        <dbReference type="ARBA" id="ARBA00011738"/>
    </source>
</evidence>
<feature type="domain" description="Lipocalin/cytosolic fatty-acid binding" evidence="14">
    <location>
        <begin position="29"/>
        <end position="169"/>
    </location>
</feature>
<keyword evidence="4" id="KW-0732">Signal</keyword>
<dbReference type="InterPro" id="IPR012674">
    <property type="entry name" value="Calycin"/>
</dbReference>
<dbReference type="OrthoDB" id="9793905at2"/>
<dbReference type="FunFam" id="2.40.128.20:FF:000002">
    <property type="entry name" value="Outer membrane lipoprotein Blc"/>
    <property type="match status" value="1"/>
</dbReference>
<evidence type="ECO:0000313" key="16">
    <source>
        <dbReference type="Proteomes" id="UP000035760"/>
    </source>
</evidence>
<dbReference type="InterPro" id="IPR022272">
    <property type="entry name" value="Lipocalin_CS"/>
</dbReference>
<evidence type="ECO:0000256" key="13">
    <source>
        <dbReference type="PIRSR" id="PIRSR036893-52"/>
    </source>
</evidence>
<comment type="function">
    <text evidence="10 12">Involved in the storage or transport of lipids necessary for membrane maintenance under stressful conditions. Displays a binding preference for lysophospholipids.</text>
</comment>
<sequence>MKKFILALGFILTGCVSVPEGIKPVDHFEVERYLGTWYEIARLDNSFERGLSRVSATYQLREDGGISVLNRGYSAADGAWQSVEGKAYFVEKPDQGYLKVSFFGPFYGAYVIFALDQANYQYSLVSGPDRSYFWLLARNPTIDEKLKDTLVAKAQTLGFATDRLIFVDQSPADPLTQKP</sequence>
<feature type="lipid moiety-binding region" description="N-palmitoyl cysteine" evidence="13">
    <location>
        <position position="15"/>
    </location>
</feature>
<dbReference type="InterPro" id="IPR047202">
    <property type="entry name" value="Lipocalin_Blc-like_dom"/>
</dbReference>
<dbReference type="InterPro" id="IPR022271">
    <property type="entry name" value="Lipocalin_ApoD"/>
</dbReference>
<evidence type="ECO:0000259" key="14">
    <source>
        <dbReference type="Pfam" id="PF08212"/>
    </source>
</evidence>
<dbReference type="PROSITE" id="PS00213">
    <property type="entry name" value="LIPOCALIN"/>
    <property type="match status" value="1"/>
</dbReference>
<dbReference type="GO" id="GO:0006950">
    <property type="term" value="P:response to stress"/>
    <property type="evidence" value="ECO:0007669"/>
    <property type="project" value="UniProtKB-ARBA"/>
</dbReference>
<protein>
    <recommendedName>
        <fullName evidence="11 12">Outer membrane lipoprotein Blc</fullName>
    </recommendedName>
</protein>
<proteinExistence type="inferred from homology"/>
<evidence type="ECO:0000256" key="11">
    <source>
        <dbReference type="ARBA" id="ARBA00071217"/>
    </source>
</evidence>
<dbReference type="CDD" id="cd19438">
    <property type="entry name" value="lipocalin_Blc-like"/>
    <property type="match status" value="1"/>
</dbReference>